<dbReference type="EMBL" id="JADBJN010000004">
    <property type="protein sequence ID" value="KAG5669519.1"/>
    <property type="molecule type" value="Genomic_DNA"/>
</dbReference>
<evidence type="ECO:0000313" key="4">
    <source>
        <dbReference type="Proteomes" id="UP001107558"/>
    </source>
</evidence>
<dbReference type="AlphaFoldDB" id="A0A9J6BIY3"/>
<evidence type="ECO:0000256" key="1">
    <source>
        <dbReference type="SAM" id="Coils"/>
    </source>
</evidence>
<protein>
    <submittedName>
        <fullName evidence="3">Uncharacterized protein</fullName>
    </submittedName>
</protein>
<dbReference type="OrthoDB" id="202825at2759"/>
<dbReference type="PANTHER" id="PTHR47113">
    <property type="entry name" value="LD09343P"/>
    <property type="match status" value="1"/>
</dbReference>
<dbReference type="InterPro" id="IPR004344">
    <property type="entry name" value="TTL/TTLL_fam"/>
</dbReference>
<dbReference type="SUPFAM" id="SSF56059">
    <property type="entry name" value="Glutathione synthetase ATP-binding domain-like"/>
    <property type="match status" value="1"/>
</dbReference>
<name>A0A9J6BIY3_POLVA</name>
<dbReference type="Gene3D" id="3.30.470.20">
    <property type="entry name" value="ATP-grasp fold, B domain"/>
    <property type="match status" value="1"/>
</dbReference>
<comment type="caution">
    <text evidence="3">The sequence shown here is derived from an EMBL/GenBank/DDBJ whole genome shotgun (WGS) entry which is preliminary data.</text>
</comment>
<feature type="coiled-coil region" evidence="1">
    <location>
        <begin position="36"/>
        <end position="63"/>
    </location>
</feature>
<evidence type="ECO:0000256" key="2">
    <source>
        <dbReference type="SAM" id="SignalP"/>
    </source>
</evidence>
<keyword evidence="2" id="KW-0732">Signal</keyword>
<keyword evidence="1" id="KW-0175">Coiled coil</keyword>
<evidence type="ECO:0000313" key="3">
    <source>
        <dbReference type="EMBL" id="KAG5669519.1"/>
    </source>
</evidence>
<accession>A0A9J6BIY3</accession>
<dbReference type="InterPro" id="IPR053317">
    <property type="entry name" value="Tubulin_polyglutamylase"/>
</dbReference>
<feature type="chain" id="PRO_5039890798" evidence="2">
    <location>
        <begin position="20"/>
        <end position="534"/>
    </location>
</feature>
<gene>
    <name evidence="3" type="ORF">PVAND_017406</name>
</gene>
<sequence length="534" mass="62963">MVAKFLLVVTLAVIAGIYRQEILQFAVENFDLCPQIDEKIAVVEAEEQKKEESEEEKPQIIEVDDPKTGAKIQIEKKKVSYSINNPSDKARYWLIDPNPDENLVTVKTVLDRLGLERYNGSLQSETAHDGWNLIWSTKTSLPLNWKEIKFHQKFNHFPWSKMLSSKSVFGTTTDSKFVPKAFTELEKLKIYAKENPEKKFLRKLKTKGGVRYQDLSKLESLTPDDDFFIQEAVQNPLLFDGHKFEFSIFVLISSVDPLRLYYFPKNMMIKFAPEKYDEDFDDSDRYVADGEDHITALDFEGTREYFFNGYTFREAFDGFLKKQNASVEEVWKNIEDCIRSIVVGKEKDFVAFFEKINEYKYPYFELFSFDFLLDASFKLHLININSNPDLSSANKYIRNRFTIENLLYNVFKLIGVGTPYIKKEFVFENVELEMMVAHAHSRTVLPEFCIYDCDKTCDGRCMICMRCMKQSQFYETIIAYQEQMNIGDFKRLFPPSKEFLEEVGVEKYFENFDNRELFQLDWFMEMCKKNRYFC</sequence>
<dbReference type="PANTHER" id="PTHR47113:SF1">
    <property type="entry name" value="LD09343P"/>
    <property type="match status" value="1"/>
</dbReference>
<reference evidence="3" key="1">
    <citation type="submission" date="2021-03" db="EMBL/GenBank/DDBJ databases">
        <title>Chromosome level genome of the anhydrobiotic midge Polypedilum vanderplanki.</title>
        <authorList>
            <person name="Yoshida Y."/>
            <person name="Kikawada T."/>
            <person name="Gusev O."/>
        </authorList>
    </citation>
    <scope>NUCLEOTIDE SEQUENCE</scope>
    <source>
        <strain evidence="3">NIAS01</strain>
        <tissue evidence="3">Whole body or cell culture</tissue>
    </source>
</reference>
<dbReference type="Proteomes" id="UP001107558">
    <property type="component" value="Chromosome 4"/>
</dbReference>
<feature type="signal peptide" evidence="2">
    <location>
        <begin position="1"/>
        <end position="19"/>
    </location>
</feature>
<proteinExistence type="predicted"/>
<dbReference type="Pfam" id="PF03133">
    <property type="entry name" value="TTL"/>
    <property type="match status" value="1"/>
</dbReference>
<organism evidence="3 4">
    <name type="scientific">Polypedilum vanderplanki</name>
    <name type="common">Sleeping chironomid midge</name>
    <dbReference type="NCBI Taxonomy" id="319348"/>
    <lineage>
        <taxon>Eukaryota</taxon>
        <taxon>Metazoa</taxon>
        <taxon>Ecdysozoa</taxon>
        <taxon>Arthropoda</taxon>
        <taxon>Hexapoda</taxon>
        <taxon>Insecta</taxon>
        <taxon>Pterygota</taxon>
        <taxon>Neoptera</taxon>
        <taxon>Endopterygota</taxon>
        <taxon>Diptera</taxon>
        <taxon>Nematocera</taxon>
        <taxon>Chironomoidea</taxon>
        <taxon>Chironomidae</taxon>
        <taxon>Chironominae</taxon>
        <taxon>Polypedilum</taxon>
        <taxon>Polypedilum</taxon>
    </lineage>
</organism>
<keyword evidence="4" id="KW-1185">Reference proteome</keyword>
<dbReference type="PROSITE" id="PS51221">
    <property type="entry name" value="TTL"/>
    <property type="match status" value="1"/>
</dbReference>